<feature type="binding site" evidence="6">
    <location>
        <position position="198"/>
    </location>
    <ligand>
        <name>Mg(2+)</name>
        <dbReference type="ChEBI" id="CHEBI:18420"/>
    </ligand>
</feature>
<dbReference type="SUPFAM" id="SSF52540">
    <property type="entry name" value="P-loop containing nucleoside triphosphate hydrolases"/>
    <property type="match status" value="1"/>
</dbReference>
<feature type="binding site" evidence="6">
    <location>
        <position position="215"/>
    </location>
    <ligand>
        <name>K(+)</name>
        <dbReference type="ChEBI" id="CHEBI:29103"/>
    </ligand>
</feature>
<dbReference type="Pfam" id="PF12631">
    <property type="entry name" value="MnmE_helical"/>
    <property type="match status" value="1"/>
</dbReference>
<feature type="binding site" evidence="6">
    <location>
        <begin position="194"/>
        <end position="199"/>
    </location>
    <ligand>
        <name>GTP</name>
        <dbReference type="ChEBI" id="CHEBI:37565"/>
    </ligand>
</feature>
<dbReference type="GO" id="GO:0002098">
    <property type="term" value="P:tRNA wobble uridine modification"/>
    <property type="evidence" value="ECO:0007669"/>
    <property type="project" value="TreeGrafter"/>
</dbReference>
<evidence type="ECO:0000259" key="9">
    <source>
        <dbReference type="Pfam" id="PF12631"/>
    </source>
</evidence>
<keyword evidence="11" id="KW-1185">Reference proteome</keyword>
<comment type="caution">
    <text evidence="6">Lacks conserved residue(s) required for the propagation of feature annotation.</text>
</comment>
<keyword evidence="5 6" id="KW-0342">GTP-binding</keyword>
<proteinExistence type="inferred from homology"/>
<feature type="domain" description="MnmE helical" evidence="9">
    <location>
        <begin position="89"/>
        <end position="396"/>
    </location>
</feature>
<dbReference type="NCBIfam" id="TIGR00231">
    <property type="entry name" value="small_GTP"/>
    <property type="match status" value="1"/>
</dbReference>
<feature type="binding site" evidence="6">
    <location>
        <position position="213"/>
    </location>
    <ligand>
        <name>K(+)</name>
        <dbReference type="ChEBI" id="CHEBI:29103"/>
    </ligand>
</feature>
<sequence>MARALPQPRRASLRRLYDPQSGEELDQALVLWFPGPASATGEDLAELHLHGGRAVVAAIETALGNVKGLRPATAGEFTQRALMNGRIDLTQAEGLGELLSAETEAARRAAVHASEGGIRKKVEQWNDRLLNVSASVEAELDHSDEEDVAAVIGSGLSYRRDCIALAEELERALASPSVERLNEGIRIVLAGPPNSGKSSLINAMTGRDVAIVSAIAGTTRDRIEMAVTRRGYSYILTDTAGLATKTDDPIEAIGIERARQALDAADAILWLGDENPDIASDASIILIHARCDEPERDATPDDRTPVSSKTGAGLSVLWEKIEELASRHIPAESAVFFNERQRRLITEWKNRLEAAAQEEDLLLVGEQLRLARSLCDQITGRAGVEAMLGDIFARFCIGK</sequence>
<organism evidence="10 11">
    <name type="scientific">Stakelama sediminis</name>
    <dbReference type="NCBI Taxonomy" id="463200"/>
    <lineage>
        <taxon>Bacteria</taxon>
        <taxon>Pseudomonadati</taxon>
        <taxon>Pseudomonadota</taxon>
        <taxon>Alphaproteobacteria</taxon>
        <taxon>Sphingomonadales</taxon>
        <taxon>Sphingomonadaceae</taxon>
        <taxon>Stakelama</taxon>
    </lineage>
</organism>
<dbReference type="InterPro" id="IPR018948">
    <property type="entry name" value="GTP-bd_TrmE_N"/>
</dbReference>
<keyword evidence="2 6" id="KW-0819">tRNA processing</keyword>
<keyword evidence="6 10" id="KW-0378">Hydrolase</keyword>
<dbReference type="Gene3D" id="3.40.50.300">
    <property type="entry name" value="P-loop containing nucleotide triphosphate hydrolases"/>
    <property type="match status" value="1"/>
</dbReference>
<comment type="subcellular location">
    <subcellularLocation>
        <location evidence="6">Cytoplasm</location>
    </subcellularLocation>
</comment>
<feature type="binding site" evidence="6">
    <location>
        <position position="399"/>
    </location>
    <ligand>
        <name>(6S)-5-formyl-5,6,7,8-tetrahydrofolate</name>
        <dbReference type="ChEBI" id="CHEBI:57457"/>
    </ligand>
</feature>
<dbReference type="HAMAP" id="MF_00379">
    <property type="entry name" value="GTPase_MnmE"/>
    <property type="match status" value="1"/>
</dbReference>
<dbReference type="InterPro" id="IPR004520">
    <property type="entry name" value="GTPase_MnmE"/>
</dbReference>
<dbReference type="EC" id="3.6.-.-" evidence="6"/>
<keyword evidence="6" id="KW-0460">Magnesium</keyword>
<dbReference type="EMBL" id="JACIJI010000006">
    <property type="protein sequence ID" value="MBB5719825.1"/>
    <property type="molecule type" value="Genomic_DNA"/>
</dbReference>
<dbReference type="GO" id="GO:0003924">
    <property type="term" value="F:GTPase activity"/>
    <property type="evidence" value="ECO:0007669"/>
    <property type="project" value="UniProtKB-UniRule"/>
</dbReference>
<dbReference type="InterPro" id="IPR006073">
    <property type="entry name" value="GTP-bd"/>
</dbReference>
<feature type="binding site" evidence="6">
    <location>
        <position position="219"/>
    </location>
    <ligand>
        <name>Mg(2+)</name>
        <dbReference type="ChEBI" id="CHEBI:18420"/>
    </ligand>
</feature>
<dbReference type="Pfam" id="PF01926">
    <property type="entry name" value="MMR_HSR1"/>
    <property type="match status" value="1"/>
</dbReference>
<comment type="function">
    <text evidence="6">Exhibits a very high intrinsic GTPase hydrolysis rate. Involved in the addition of a carboxymethylaminomethyl (cmnm) group at the wobble position (U34) of certain tRNAs, forming tRNA-cmnm(5)s(2)U34.</text>
</comment>
<reference evidence="10 11" key="1">
    <citation type="submission" date="2020-08" db="EMBL/GenBank/DDBJ databases">
        <title>Genomic Encyclopedia of Type Strains, Phase IV (KMG-IV): sequencing the most valuable type-strain genomes for metagenomic binning, comparative biology and taxonomic classification.</title>
        <authorList>
            <person name="Goeker M."/>
        </authorList>
    </citation>
    <scope>NUCLEOTIDE SEQUENCE [LARGE SCALE GENOMIC DNA]</scope>
    <source>
        <strain evidence="10 11">DSM 27203</strain>
    </source>
</reference>
<feature type="binding site" evidence="6">
    <location>
        <position position="194"/>
    </location>
    <ligand>
        <name>K(+)</name>
        <dbReference type="ChEBI" id="CHEBI:29103"/>
    </ligand>
</feature>
<keyword evidence="6" id="KW-0479">Metal-binding</keyword>
<dbReference type="PANTHER" id="PTHR42714">
    <property type="entry name" value="TRNA MODIFICATION GTPASE GTPBP3"/>
    <property type="match status" value="1"/>
</dbReference>
<feature type="binding site" evidence="6">
    <location>
        <position position="86"/>
    </location>
    <ligand>
        <name>(6S)-5-formyl-5,6,7,8-tetrahydrofolate</name>
        <dbReference type="ChEBI" id="CHEBI:57457"/>
    </ligand>
</feature>
<dbReference type="InterPro" id="IPR027417">
    <property type="entry name" value="P-loop_NTPase"/>
</dbReference>
<keyword evidence="4 6" id="KW-0630">Potassium</keyword>
<name>A0A840Z1M5_9SPHN</name>
<evidence type="ECO:0000256" key="1">
    <source>
        <dbReference type="ARBA" id="ARBA00011043"/>
    </source>
</evidence>
<dbReference type="Gene3D" id="1.20.120.430">
    <property type="entry name" value="tRNA modification GTPase MnmE domain 2"/>
    <property type="match status" value="1"/>
</dbReference>
<dbReference type="GO" id="GO:0005525">
    <property type="term" value="F:GTP binding"/>
    <property type="evidence" value="ECO:0007669"/>
    <property type="project" value="UniProtKB-UniRule"/>
</dbReference>
<dbReference type="InterPro" id="IPR005225">
    <property type="entry name" value="Small_GTP-bd"/>
</dbReference>
<comment type="similarity">
    <text evidence="1 6">Belongs to the TRAFAC class TrmE-Era-EngA-EngB-Septin-like GTPase superfamily. TrmE GTPase family.</text>
</comment>
<dbReference type="InterPro" id="IPR027266">
    <property type="entry name" value="TrmE/GcvT-like"/>
</dbReference>
<dbReference type="AlphaFoldDB" id="A0A840Z1M5"/>
<dbReference type="GO" id="GO:0030488">
    <property type="term" value="P:tRNA methylation"/>
    <property type="evidence" value="ECO:0007669"/>
    <property type="project" value="TreeGrafter"/>
</dbReference>
<evidence type="ECO:0000256" key="2">
    <source>
        <dbReference type="ARBA" id="ARBA00022694"/>
    </source>
</evidence>
<protein>
    <recommendedName>
        <fullName evidence="6">tRNA modification GTPase MnmE</fullName>
        <ecNumber evidence="6">3.6.-.-</ecNumber>
    </recommendedName>
</protein>
<feature type="binding site" evidence="6">
    <location>
        <begin position="238"/>
        <end position="241"/>
    </location>
    <ligand>
        <name>GTP</name>
        <dbReference type="ChEBI" id="CHEBI:37565"/>
    </ligand>
</feature>
<evidence type="ECO:0000313" key="10">
    <source>
        <dbReference type="EMBL" id="MBB5719825.1"/>
    </source>
</evidence>
<dbReference type="SUPFAM" id="SSF116878">
    <property type="entry name" value="TrmE connector domain"/>
    <property type="match status" value="1"/>
</dbReference>
<evidence type="ECO:0000313" key="11">
    <source>
        <dbReference type="Proteomes" id="UP000554342"/>
    </source>
</evidence>
<feature type="binding site" evidence="6">
    <location>
        <position position="9"/>
    </location>
    <ligand>
        <name>(6S)-5-formyl-5,6,7,8-tetrahydrofolate</name>
        <dbReference type="ChEBI" id="CHEBI:57457"/>
    </ligand>
</feature>
<dbReference type="CDD" id="cd14858">
    <property type="entry name" value="TrmE_N"/>
    <property type="match status" value="1"/>
</dbReference>
<dbReference type="Gene3D" id="3.30.1360.120">
    <property type="entry name" value="Probable tRNA modification gtpase trme, domain 1"/>
    <property type="match status" value="1"/>
</dbReference>
<dbReference type="CDD" id="cd04164">
    <property type="entry name" value="trmE"/>
    <property type="match status" value="1"/>
</dbReference>
<dbReference type="Pfam" id="PF10396">
    <property type="entry name" value="TrmE_N"/>
    <property type="match status" value="1"/>
</dbReference>
<dbReference type="InterPro" id="IPR027368">
    <property type="entry name" value="MnmE_dom2"/>
</dbReference>
<dbReference type="InterPro" id="IPR025867">
    <property type="entry name" value="MnmE_helical"/>
</dbReference>
<comment type="cofactor">
    <cofactor evidence="6">
        <name>K(+)</name>
        <dbReference type="ChEBI" id="CHEBI:29103"/>
    </cofactor>
    <text evidence="6">Binds 1 potassium ion per subunit.</text>
</comment>
<comment type="subunit">
    <text evidence="6">Homodimer. Heterotetramer of two MnmE and two MnmG subunits.</text>
</comment>
<keyword evidence="6" id="KW-0963">Cytoplasm</keyword>
<keyword evidence="3 6" id="KW-0547">Nucleotide-binding</keyword>
<feature type="binding site" evidence="6">
    <location>
        <position position="218"/>
    </location>
    <ligand>
        <name>K(+)</name>
        <dbReference type="ChEBI" id="CHEBI:29103"/>
    </ligand>
</feature>
<gene>
    <name evidence="6" type="primary">mnmE</name>
    <name evidence="6" type="synonym">trmE</name>
    <name evidence="10" type="ORF">FHR23_002781</name>
</gene>
<dbReference type="GO" id="GO:0046872">
    <property type="term" value="F:metal ion binding"/>
    <property type="evidence" value="ECO:0007669"/>
    <property type="project" value="UniProtKB-KW"/>
</dbReference>
<dbReference type="GO" id="GO:0005737">
    <property type="term" value="C:cytoplasm"/>
    <property type="evidence" value="ECO:0007669"/>
    <property type="project" value="UniProtKB-SubCell"/>
</dbReference>
<feature type="domain" description="G" evidence="7">
    <location>
        <begin position="186"/>
        <end position="278"/>
    </location>
</feature>
<evidence type="ECO:0000256" key="3">
    <source>
        <dbReference type="ARBA" id="ARBA00022741"/>
    </source>
</evidence>
<feature type="binding site" evidence="6">
    <location>
        <begin position="213"/>
        <end position="219"/>
    </location>
    <ligand>
        <name>GTP</name>
        <dbReference type="ChEBI" id="CHEBI:37565"/>
    </ligand>
</feature>
<evidence type="ECO:0000256" key="5">
    <source>
        <dbReference type="ARBA" id="ARBA00023134"/>
    </source>
</evidence>
<dbReference type="NCBIfam" id="NF003661">
    <property type="entry name" value="PRK05291.1-3"/>
    <property type="match status" value="1"/>
</dbReference>
<dbReference type="PANTHER" id="PTHR42714:SF2">
    <property type="entry name" value="TRNA MODIFICATION GTPASE GTPBP3, MITOCHONDRIAL"/>
    <property type="match status" value="1"/>
</dbReference>
<evidence type="ECO:0000259" key="8">
    <source>
        <dbReference type="Pfam" id="PF10396"/>
    </source>
</evidence>
<accession>A0A840Z1M5</accession>
<evidence type="ECO:0000256" key="4">
    <source>
        <dbReference type="ARBA" id="ARBA00022958"/>
    </source>
</evidence>
<evidence type="ECO:0000259" key="7">
    <source>
        <dbReference type="Pfam" id="PF01926"/>
    </source>
</evidence>
<dbReference type="InterPro" id="IPR031168">
    <property type="entry name" value="G_TrmE"/>
</dbReference>
<comment type="caution">
    <text evidence="10">The sequence shown here is derived from an EMBL/GenBank/DDBJ whole genome shotgun (WGS) entry which is preliminary data.</text>
</comment>
<dbReference type="Proteomes" id="UP000554342">
    <property type="component" value="Unassembled WGS sequence"/>
</dbReference>
<feature type="domain" description="GTP-binding protein TrmE N-terminal" evidence="8">
    <location>
        <begin position="7"/>
        <end position="86"/>
    </location>
</feature>
<evidence type="ECO:0000256" key="6">
    <source>
        <dbReference type="HAMAP-Rule" id="MF_00379"/>
    </source>
</evidence>
<feature type="binding site" evidence="6">
    <location>
        <position position="46"/>
    </location>
    <ligand>
        <name>(6S)-5-formyl-5,6,7,8-tetrahydrofolate</name>
        <dbReference type="ChEBI" id="CHEBI:57457"/>
    </ligand>
</feature>